<dbReference type="AlphaFoldDB" id="A0A0G3HE34"/>
<protein>
    <recommendedName>
        <fullName evidence="3">DUF559 domain-containing protein</fullName>
    </recommendedName>
</protein>
<reference evidence="2" key="2">
    <citation type="submission" date="2015-05" db="EMBL/GenBank/DDBJ databases">
        <title>Complete genome sequence of Corynebacterium uterequi DSM 45634, isolated from the uterus of a maiden mare.</title>
        <authorList>
            <person name="Ruckert C."/>
            <person name="Albersmeier A."/>
            <person name="Winkler A."/>
            <person name="Tauch A."/>
        </authorList>
    </citation>
    <scope>NUCLEOTIDE SEQUENCE [LARGE SCALE GENOMIC DNA]</scope>
    <source>
        <strain evidence="2">DSM 45634</strain>
    </source>
</reference>
<dbReference type="RefSeq" id="WP_047259480.1">
    <property type="nucleotide sequence ID" value="NZ_CP011546.1"/>
</dbReference>
<dbReference type="Gene3D" id="3.40.960.10">
    <property type="entry name" value="VSR Endonuclease"/>
    <property type="match status" value="1"/>
</dbReference>
<dbReference type="SUPFAM" id="SSF52980">
    <property type="entry name" value="Restriction endonuclease-like"/>
    <property type="match status" value="1"/>
</dbReference>
<keyword evidence="2" id="KW-1185">Reference proteome</keyword>
<name>A0A0G3HE34_9CORY</name>
<evidence type="ECO:0000313" key="2">
    <source>
        <dbReference type="Proteomes" id="UP000035548"/>
    </source>
</evidence>
<organism evidence="1 2">
    <name type="scientific">Corynebacterium uterequi</name>
    <dbReference type="NCBI Taxonomy" id="1072256"/>
    <lineage>
        <taxon>Bacteria</taxon>
        <taxon>Bacillati</taxon>
        <taxon>Actinomycetota</taxon>
        <taxon>Actinomycetes</taxon>
        <taxon>Mycobacteriales</taxon>
        <taxon>Corynebacteriaceae</taxon>
        <taxon>Corynebacterium</taxon>
    </lineage>
</organism>
<evidence type="ECO:0000313" key="1">
    <source>
        <dbReference type="EMBL" id="AKK10995.1"/>
    </source>
</evidence>
<gene>
    <name evidence="1" type="ORF">CUTER_04970</name>
</gene>
<dbReference type="Proteomes" id="UP000035548">
    <property type="component" value="Chromosome"/>
</dbReference>
<dbReference type="KEGG" id="cut:CUTER_04970"/>
<sequence>MATYTTEQLRDQGISKYRTARLIAGKQLFRLIRGLYVDRYTPEEVARAITTAYPDAVLTGESAAALHLGLPLTFPIRAEGARTIRGLGFSITHSRGPSRTSVDGIAVVEPLWAAVKTPRLAQRLVEKHYSGKGARRRLNVDLARMGRIPRWLRSAVERTPIGARSKLESNMAKELIAEGFAVRLNEYVGPYCYDILLKRWRIAIEIDSHKYHLDSDSFVSDRWKSNSGMVHGWLVLRFTDSCLRWNLHAVISAVKQAVAWVRARRPLRNWHPGYPAGQSAWEWNHSLM</sequence>
<dbReference type="OrthoDB" id="4419644at2"/>
<accession>A0A0G3HE34</accession>
<dbReference type="EMBL" id="CP011546">
    <property type="protein sequence ID" value="AKK10995.1"/>
    <property type="molecule type" value="Genomic_DNA"/>
</dbReference>
<dbReference type="PATRIC" id="fig|1072256.5.peg.983"/>
<proteinExistence type="predicted"/>
<reference evidence="1 2" key="1">
    <citation type="journal article" date="2015" name="Genome Announc.">
        <title>Virulence Factor Genes Detected in the Complete Genome Sequence of Corynebacterium uterequi DSM 45634, Isolated from the Uterus of a Maiden Mare.</title>
        <authorList>
            <person name="Ruckert C."/>
            <person name="Kriete M."/>
            <person name="Jaenicke S."/>
            <person name="Winkler A."/>
            <person name="Tauch A."/>
        </authorList>
    </citation>
    <scope>NUCLEOTIDE SEQUENCE [LARGE SCALE GENOMIC DNA]</scope>
    <source>
        <strain evidence="1 2">DSM 45634</strain>
    </source>
</reference>
<evidence type="ECO:0008006" key="3">
    <source>
        <dbReference type="Google" id="ProtNLM"/>
    </source>
</evidence>
<dbReference type="InterPro" id="IPR011335">
    <property type="entry name" value="Restrct_endonuc-II-like"/>
</dbReference>